<evidence type="ECO:0000313" key="2">
    <source>
        <dbReference type="Proteomes" id="UP000050430"/>
    </source>
</evidence>
<accession>A0A0P6WXD5</accession>
<keyword evidence="2" id="KW-1185">Reference proteome</keyword>
<organism evidence="1 2">
    <name type="scientific">Leptolinea tardivitalis</name>
    <dbReference type="NCBI Taxonomy" id="229920"/>
    <lineage>
        <taxon>Bacteria</taxon>
        <taxon>Bacillati</taxon>
        <taxon>Chloroflexota</taxon>
        <taxon>Anaerolineae</taxon>
        <taxon>Anaerolineales</taxon>
        <taxon>Anaerolineaceae</taxon>
        <taxon>Leptolinea</taxon>
    </lineage>
</organism>
<dbReference type="SUPFAM" id="SSF52151">
    <property type="entry name" value="FabD/lysophospholipase-like"/>
    <property type="match status" value="1"/>
</dbReference>
<reference evidence="1 2" key="1">
    <citation type="submission" date="2015-07" db="EMBL/GenBank/DDBJ databases">
        <title>Genome sequence of Leptolinea tardivitalis DSM 16556.</title>
        <authorList>
            <person name="Hemp J."/>
            <person name="Ward L.M."/>
            <person name="Pace L.A."/>
            <person name="Fischer W.W."/>
        </authorList>
    </citation>
    <scope>NUCLEOTIDE SEQUENCE [LARGE SCALE GENOMIC DNA]</scope>
    <source>
        <strain evidence="1 2">YMTK-2</strain>
    </source>
</reference>
<proteinExistence type="predicted"/>
<sequence>MTTTLTTIIFQSAKLGDIPYLIKELEWAQNLLDQGAEPGRIFGVSGGNFAALAFGLELAARRSPQTWGKAAGTVAEFRQFLGNAHSSHIRSLKLNPKYGFYTLKPLRWWVTYYLSARTGRADWKVSDLNVPLYLCSLDSGAIFRMYGPPDESLQCDHGFVHIDPPQDAPLLDAWIAGLSTLLSTDAQTVNGEWRFDCRPGIVDAGAMVADLQAADPRPILRSQPYTRIRPWQLNWFTSSFVMHSQHERNHALLASLYLDLLGRHEALKKLVITADQRETDSPVIGHVDLPYIGSTEAATNMRQSVENRVELTQTFTAILNGEQDGQSSGKSVGQLDNFPFDRPANVIYGAGGFSGILAGMVTTRAVDEGFARGGGEIRYVYGVSAGVLNGFFHSVQLAAARHPDIYKPAALHALDDLENLMEHLERKKFISYNKNPLKLWKGFGNLGPLEVFLLDRLAAYTGSTHPESITFDDIALPLTVSASRKDGYPEYMGMTNPVRSFVWQGRTWEVRPAPVVKAVLAGWSMNTYIIPTRLNDQEYTDGGGTFYDQSLMVACLDRELTNLLNIHLDEPYGHSYNLPEHFDLLKTVFETHNLCFPEERRRMRKMTDLLYEHFALRRRAEILGISLPPDFRKNWVIEYSRAIEL</sequence>
<comment type="caution">
    <text evidence="1">The sequence shown here is derived from an EMBL/GenBank/DDBJ whole genome shotgun (WGS) entry which is preliminary data.</text>
</comment>
<protein>
    <submittedName>
        <fullName evidence="1">Uncharacterized protein</fullName>
    </submittedName>
</protein>
<dbReference type="Proteomes" id="UP000050430">
    <property type="component" value="Unassembled WGS sequence"/>
</dbReference>
<gene>
    <name evidence="1" type="ORF">ADM99_03970</name>
</gene>
<evidence type="ECO:0000313" key="1">
    <source>
        <dbReference type="EMBL" id="KPL73376.1"/>
    </source>
</evidence>
<dbReference type="EMBL" id="LGCK01000006">
    <property type="protein sequence ID" value="KPL73376.1"/>
    <property type="molecule type" value="Genomic_DNA"/>
</dbReference>
<dbReference type="RefSeq" id="WP_062421796.1">
    <property type="nucleotide sequence ID" value="NZ_BBYA01000009.1"/>
</dbReference>
<dbReference type="STRING" id="229920.ADM99_03970"/>
<name>A0A0P6WXD5_9CHLR</name>
<dbReference type="AlphaFoldDB" id="A0A0P6WXD5"/>
<dbReference type="InterPro" id="IPR016035">
    <property type="entry name" value="Acyl_Trfase/lysoPLipase"/>
</dbReference>